<evidence type="ECO:0000256" key="1">
    <source>
        <dbReference type="SAM" id="SignalP"/>
    </source>
</evidence>
<dbReference type="Proteomes" id="UP000263595">
    <property type="component" value="Unassembled WGS sequence"/>
</dbReference>
<keyword evidence="2" id="KW-0547">Nucleotide-binding</keyword>
<proteinExistence type="predicted"/>
<dbReference type="EMBL" id="UNOZ01000013">
    <property type="protein sequence ID" value="SYX90077.1"/>
    <property type="molecule type" value="Genomic_DNA"/>
</dbReference>
<dbReference type="RefSeq" id="WP_244216089.1">
    <property type="nucleotide sequence ID" value="NZ_CBCSFL010000022.1"/>
</dbReference>
<feature type="signal peptide" evidence="1">
    <location>
        <begin position="1"/>
        <end position="21"/>
    </location>
</feature>
<dbReference type="Pfam" id="PF09498">
    <property type="entry name" value="DUF2388"/>
    <property type="match status" value="1"/>
</dbReference>
<protein>
    <submittedName>
        <fullName evidence="2">Holliday junction helicase</fullName>
    </submittedName>
</protein>
<name>A0A383RSM5_9PSED</name>
<dbReference type="AlphaFoldDB" id="A0A383RSM5"/>
<accession>A0A383RSM5</accession>
<evidence type="ECO:0000313" key="2">
    <source>
        <dbReference type="EMBL" id="SYX90077.1"/>
    </source>
</evidence>
<dbReference type="InterPro" id="IPR012661">
    <property type="entry name" value="CHP02448"/>
</dbReference>
<dbReference type="GO" id="GO:0004386">
    <property type="term" value="F:helicase activity"/>
    <property type="evidence" value="ECO:0007669"/>
    <property type="project" value="UniProtKB-KW"/>
</dbReference>
<feature type="chain" id="PRO_5017053778" evidence="1">
    <location>
        <begin position="22"/>
        <end position="104"/>
    </location>
</feature>
<evidence type="ECO:0000313" key="3">
    <source>
        <dbReference type="Proteomes" id="UP000263595"/>
    </source>
</evidence>
<keyword evidence="2" id="KW-0347">Helicase</keyword>
<keyword evidence="1" id="KW-0732">Signal</keyword>
<keyword evidence="2" id="KW-0067">ATP-binding</keyword>
<keyword evidence="3" id="KW-1185">Reference proteome</keyword>
<sequence>MIVLRALLIATLLASASSAWSMEGKGNPIDYTTVGFSLVLTAVVGSTSHPLQVFELAHGDALTFIGSAGRHRGARLEQALRAYREANPGSDASDEQVALAIASL</sequence>
<keyword evidence="2" id="KW-0378">Hydrolase</keyword>
<organism evidence="2 3">
    <name type="scientific">Pseudomonas reidholzensis</name>
    <dbReference type="NCBI Taxonomy" id="1785162"/>
    <lineage>
        <taxon>Bacteria</taxon>
        <taxon>Pseudomonadati</taxon>
        <taxon>Pseudomonadota</taxon>
        <taxon>Gammaproteobacteria</taxon>
        <taxon>Pseudomonadales</taxon>
        <taxon>Pseudomonadaceae</taxon>
        <taxon>Pseudomonas</taxon>
    </lineage>
</organism>
<reference evidence="3" key="1">
    <citation type="submission" date="2018-08" db="EMBL/GenBank/DDBJ databases">
        <authorList>
            <person name="Blom J."/>
        </authorList>
    </citation>
    <scope>NUCLEOTIDE SEQUENCE [LARGE SCALE GENOMIC DNA]</scope>
    <source>
        <strain evidence="3">CCOS 865</strain>
    </source>
</reference>
<gene>
    <name evidence="2" type="ORF">CCOS865_02343</name>
</gene>